<dbReference type="InterPro" id="IPR011009">
    <property type="entry name" value="Kinase-like_dom_sf"/>
</dbReference>
<dbReference type="RefSeq" id="WP_244996342.1">
    <property type="nucleotide sequence ID" value="NZ_BOSM01000001.1"/>
</dbReference>
<dbReference type="Gene3D" id="3.90.1200.10">
    <property type="match status" value="1"/>
</dbReference>
<accession>A0ABQ4ML79</accession>
<dbReference type="SUPFAM" id="SSF56112">
    <property type="entry name" value="Protein kinase-like (PK-like)"/>
    <property type="match status" value="1"/>
</dbReference>
<feature type="domain" description="Aminoglycoside phosphotransferase" evidence="1">
    <location>
        <begin position="1"/>
        <end position="135"/>
    </location>
</feature>
<reference evidence="2 3" key="1">
    <citation type="submission" date="2021-03" db="EMBL/GenBank/DDBJ databases">
        <title>Antimicrobial resistance genes in bacteria isolated from Japanese honey, and their potential for conferring macrolide and lincosamide resistance in the American foulbrood pathogen Paenibacillus larvae.</title>
        <authorList>
            <person name="Okamoto M."/>
            <person name="Kumagai M."/>
            <person name="Kanamori H."/>
            <person name="Takamatsu D."/>
        </authorList>
    </citation>
    <scope>NUCLEOTIDE SEQUENCE [LARGE SCALE GENOMIC DNA]</scope>
    <source>
        <strain evidence="2 3">J15TS10</strain>
    </source>
</reference>
<evidence type="ECO:0000259" key="1">
    <source>
        <dbReference type="Pfam" id="PF01636"/>
    </source>
</evidence>
<dbReference type="Proteomes" id="UP000681290">
    <property type="component" value="Unassembled WGS sequence"/>
</dbReference>
<sequence>MRWVEGEHWNSEITDIHVYNIGAMVGRLHKASARFDTPVDFVRPHWGSVSFRQEVAELERYYPRFLLDNSWKRYQEAIDKIIHQFDRMQRDARNYGLIHADLHSGNVVFNNGHPFPFDFGRCGYGFYLYDMSGALLELTPKHR</sequence>
<name>A0ABQ4ML79_9BACL</name>
<evidence type="ECO:0000313" key="2">
    <source>
        <dbReference type="EMBL" id="GIP56746.1"/>
    </source>
</evidence>
<gene>
    <name evidence="2" type="ORF">J15TS10_05600</name>
</gene>
<evidence type="ECO:0000313" key="3">
    <source>
        <dbReference type="Proteomes" id="UP000681290"/>
    </source>
</evidence>
<dbReference type="InterPro" id="IPR002575">
    <property type="entry name" value="Aminoglycoside_PTrfase"/>
</dbReference>
<organism evidence="2 3">
    <name type="scientific">Paenibacillus woosongensis</name>
    <dbReference type="NCBI Taxonomy" id="307580"/>
    <lineage>
        <taxon>Bacteria</taxon>
        <taxon>Bacillati</taxon>
        <taxon>Bacillota</taxon>
        <taxon>Bacilli</taxon>
        <taxon>Bacillales</taxon>
        <taxon>Paenibacillaceae</taxon>
        <taxon>Paenibacillus</taxon>
    </lineage>
</organism>
<dbReference type="Pfam" id="PF01636">
    <property type="entry name" value="APH"/>
    <property type="match status" value="1"/>
</dbReference>
<dbReference type="EMBL" id="BOSM01000001">
    <property type="protein sequence ID" value="GIP56746.1"/>
    <property type="molecule type" value="Genomic_DNA"/>
</dbReference>
<comment type="caution">
    <text evidence="2">The sequence shown here is derived from an EMBL/GenBank/DDBJ whole genome shotgun (WGS) entry which is preliminary data.</text>
</comment>
<protein>
    <recommendedName>
        <fullName evidence="1">Aminoglycoside phosphotransferase domain-containing protein</fullName>
    </recommendedName>
</protein>
<proteinExistence type="predicted"/>
<keyword evidence="3" id="KW-1185">Reference proteome</keyword>